<feature type="region of interest" description="Disordered" evidence="1">
    <location>
        <begin position="1"/>
        <end position="23"/>
    </location>
</feature>
<feature type="compositionally biased region" description="Low complexity" evidence="1">
    <location>
        <begin position="61"/>
        <end position="73"/>
    </location>
</feature>
<feature type="region of interest" description="Disordered" evidence="1">
    <location>
        <begin position="55"/>
        <end position="95"/>
    </location>
</feature>
<proteinExistence type="predicted"/>
<organism evidence="2 3">
    <name type="scientific">Culex pipiens pipiens</name>
    <name type="common">Northern house mosquito</name>
    <dbReference type="NCBI Taxonomy" id="38569"/>
    <lineage>
        <taxon>Eukaryota</taxon>
        <taxon>Metazoa</taxon>
        <taxon>Ecdysozoa</taxon>
        <taxon>Arthropoda</taxon>
        <taxon>Hexapoda</taxon>
        <taxon>Insecta</taxon>
        <taxon>Pterygota</taxon>
        <taxon>Neoptera</taxon>
        <taxon>Endopterygota</taxon>
        <taxon>Diptera</taxon>
        <taxon>Nematocera</taxon>
        <taxon>Culicoidea</taxon>
        <taxon>Culicidae</taxon>
        <taxon>Culicinae</taxon>
        <taxon>Culicini</taxon>
        <taxon>Culex</taxon>
        <taxon>Culex</taxon>
    </lineage>
</organism>
<feature type="compositionally biased region" description="Polar residues" evidence="1">
    <location>
        <begin position="11"/>
        <end position="23"/>
    </location>
</feature>
<dbReference type="Proteomes" id="UP001562425">
    <property type="component" value="Unassembled WGS sequence"/>
</dbReference>
<sequence length="95" mass="10514">MSESDEMISYEGSQTEGFQPVASSQDFEQLEFLREEVNVPLHEPLPVDYNVAFSDVPDDLASSSSEPEASCSAVKTTGRKRKNQATDDVNGTKRR</sequence>
<gene>
    <name evidence="2" type="ORF">pipiens_017000</name>
</gene>
<reference evidence="2 3" key="1">
    <citation type="submission" date="2024-05" db="EMBL/GenBank/DDBJ databases">
        <title>Culex pipiens pipiens assembly and annotation.</title>
        <authorList>
            <person name="Alout H."/>
            <person name="Durand T."/>
        </authorList>
    </citation>
    <scope>NUCLEOTIDE SEQUENCE [LARGE SCALE GENOMIC DNA]</scope>
    <source>
        <strain evidence="2">HA-2024</strain>
        <tissue evidence="2">Whole body</tissue>
    </source>
</reference>
<evidence type="ECO:0000256" key="1">
    <source>
        <dbReference type="SAM" id="MobiDB-lite"/>
    </source>
</evidence>
<evidence type="ECO:0000313" key="3">
    <source>
        <dbReference type="Proteomes" id="UP001562425"/>
    </source>
</evidence>
<feature type="non-terminal residue" evidence="2">
    <location>
        <position position="95"/>
    </location>
</feature>
<accession>A0ABD1CIZ7</accession>
<dbReference type="EMBL" id="JBEHCU010011806">
    <property type="protein sequence ID" value="KAL1376260.1"/>
    <property type="molecule type" value="Genomic_DNA"/>
</dbReference>
<keyword evidence="3" id="KW-1185">Reference proteome</keyword>
<name>A0ABD1CIZ7_CULPP</name>
<protein>
    <submittedName>
        <fullName evidence="2">Uncharacterized protein</fullName>
    </submittedName>
</protein>
<comment type="caution">
    <text evidence="2">The sequence shown here is derived from an EMBL/GenBank/DDBJ whole genome shotgun (WGS) entry which is preliminary data.</text>
</comment>
<evidence type="ECO:0000313" key="2">
    <source>
        <dbReference type="EMBL" id="KAL1376260.1"/>
    </source>
</evidence>
<dbReference type="AlphaFoldDB" id="A0ABD1CIZ7"/>